<dbReference type="RefSeq" id="XP_790442.3">
    <property type="nucleotide sequence ID" value="XM_785349.5"/>
</dbReference>
<dbReference type="Gene3D" id="1.25.40.20">
    <property type="entry name" value="Ankyrin repeat-containing domain"/>
    <property type="match status" value="1"/>
</dbReference>
<feature type="transmembrane region" description="Helical" evidence="12">
    <location>
        <begin position="466"/>
        <end position="488"/>
    </location>
</feature>
<evidence type="ECO:0000256" key="3">
    <source>
        <dbReference type="ARBA" id="ARBA00022606"/>
    </source>
</evidence>
<keyword evidence="7 11" id="KW-0040">ANK repeat</keyword>
<organism evidence="14 15">
    <name type="scientific">Strongylocentrotus purpuratus</name>
    <name type="common">Purple sea urchin</name>
    <dbReference type="NCBI Taxonomy" id="7668"/>
    <lineage>
        <taxon>Eukaryota</taxon>
        <taxon>Metazoa</taxon>
        <taxon>Echinodermata</taxon>
        <taxon>Eleutherozoa</taxon>
        <taxon>Echinozoa</taxon>
        <taxon>Echinoidea</taxon>
        <taxon>Euechinoidea</taxon>
        <taxon>Echinacea</taxon>
        <taxon>Camarodonta</taxon>
        <taxon>Echinidea</taxon>
        <taxon>Strongylocentrotidae</taxon>
        <taxon>Strongylocentrotus</taxon>
    </lineage>
</organism>
<dbReference type="InterPro" id="IPR005821">
    <property type="entry name" value="Ion_trans_dom"/>
</dbReference>
<dbReference type="EnsemblMetazoa" id="XM_011670365">
    <property type="protein sequence ID" value="XP_011668667"/>
    <property type="gene ID" value="LOC585524"/>
</dbReference>
<keyword evidence="4 12" id="KW-0812">Transmembrane</keyword>
<keyword evidence="2" id="KW-0813">Transport</keyword>
<dbReference type="RefSeq" id="XP_030850872.1">
    <property type="nucleotide sequence ID" value="XM_030995012.1"/>
</dbReference>
<dbReference type="Gene3D" id="1.10.287.70">
    <property type="match status" value="1"/>
</dbReference>
<dbReference type="SMART" id="SM00248">
    <property type="entry name" value="ANK"/>
    <property type="match status" value="3"/>
</dbReference>
<reference evidence="15" key="1">
    <citation type="submission" date="2015-02" db="EMBL/GenBank/DDBJ databases">
        <title>Genome sequencing for Strongylocentrotus purpuratus.</title>
        <authorList>
            <person name="Murali S."/>
            <person name="Liu Y."/>
            <person name="Vee V."/>
            <person name="English A."/>
            <person name="Wang M."/>
            <person name="Skinner E."/>
            <person name="Han Y."/>
            <person name="Muzny D.M."/>
            <person name="Worley K.C."/>
            <person name="Gibbs R.A."/>
        </authorList>
    </citation>
    <scope>NUCLEOTIDE SEQUENCE</scope>
</reference>
<dbReference type="InterPro" id="IPR036770">
    <property type="entry name" value="Ankyrin_rpt-contain_sf"/>
</dbReference>
<dbReference type="InterPro" id="IPR002110">
    <property type="entry name" value="Ankyrin_rpt"/>
</dbReference>
<accession>A0A7M7PIM7</accession>
<dbReference type="GeneID" id="585524"/>
<dbReference type="InterPro" id="IPR052076">
    <property type="entry name" value="TRP_cation_channel"/>
</dbReference>
<proteinExistence type="predicted"/>
<evidence type="ECO:0000259" key="13">
    <source>
        <dbReference type="Pfam" id="PF00520"/>
    </source>
</evidence>
<dbReference type="Pfam" id="PF00520">
    <property type="entry name" value="Ion_trans"/>
    <property type="match status" value="1"/>
</dbReference>
<comment type="subcellular location">
    <subcellularLocation>
        <location evidence="1">Membrane</location>
        <topology evidence="1">Multi-pass membrane protein</topology>
    </subcellularLocation>
</comment>
<dbReference type="Proteomes" id="UP000007110">
    <property type="component" value="Unassembled WGS sequence"/>
</dbReference>
<protein>
    <recommendedName>
        <fullName evidence="13">Ion transport domain-containing protein</fullName>
    </recommendedName>
</protein>
<keyword evidence="8" id="KW-0406">Ion transport</keyword>
<evidence type="ECO:0000256" key="8">
    <source>
        <dbReference type="ARBA" id="ARBA00023065"/>
    </source>
</evidence>
<evidence type="ECO:0000256" key="2">
    <source>
        <dbReference type="ARBA" id="ARBA00022448"/>
    </source>
</evidence>
<keyword evidence="15" id="KW-1185">Reference proteome</keyword>
<dbReference type="EnsemblMetazoa" id="XM_785349">
    <property type="protein sequence ID" value="XP_790442"/>
    <property type="gene ID" value="LOC585524"/>
</dbReference>
<dbReference type="PANTHER" id="PTHR47143">
    <property type="entry name" value="TRANSIENT RECEPTOR POTENTIAL CATION CHANNEL PROTEIN PAINLESS"/>
    <property type="match status" value="1"/>
</dbReference>
<feature type="transmembrane region" description="Helical" evidence="12">
    <location>
        <begin position="357"/>
        <end position="375"/>
    </location>
</feature>
<feature type="transmembrane region" description="Helical" evidence="12">
    <location>
        <begin position="425"/>
        <end position="445"/>
    </location>
</feature>
<dbReference type="KEGG" id="spu:585524"/>
<feature type="domain" description="Ion transport" evidence="13">
    <location>
        <begin position="369"/>
        <end position="579"/>
    </location>
</feature>
<dbReference type="Pfam" id="PF12796">
    <property type="entry name" value="Ank_2"/>
    <property type="match status" value="1"/>
</dbReference>
<evidence type="ECO:0000256" key="11">
    <source>
        <dbReference type="PROSITE-ProRule" id="PRU00023"/>
    </source>
</evidence>
<dbReference type="SUPFAM" id="SSF48403">
    <property type="entry name" value="Ankyrin repeat"/>
    <property type="match status" value="1"/>
</dbReference>
<keyword evidence="9 12" id="KW-0472">Membrane</keyword>
<evidence type="ECO:0000256" key="12">
    <source>
        <dbReference type="SAM" id="Phobius"/>
    </source>
</evidence>
<evidence type="ECO:0000256" key="1">
    <source>
        <dbReference type="ARBA" id="ARBA00004141"/>
    </source>
</evidence>
<dbReference type="GO" id="GO:1902495">
    <property type="term" value="C:transmembrane transporter complex"/>
    <property type="evidence" value="ECO:0000318"/>
    <property type="project" value="GO_Central"/>
</dbReference>
<evidence type="ECO:0000256" key="10">
    <source>
        <dbReference type="ARBA" id="ARBA00023303"/>
    </source>
</evidence>
<keyword evidence="6 12" id="KW-1133">Transmembrane helix</keyword>
<name>A0A7M7PIM7_STRPU</name>
<keyword evidence="5" id="KW-0677">Repeat</keyword>
<dbReference type="GO" id="GO:0034220">
    <property type="term" value="P:monoatomic ion transmembrane transport"/>
    <property type="evidence" value="ECO:0000318"/>
    <property type="project" value="GO_Central"/>
</dbReference>
<feature type="transmembrane region" description="Helical" evidence="12">
    <location>
        <begin position="295"/>
        <end position="321"/>
    </location>
</feature>
<dbReference type="GO" id="GO:0005216">
    <property type="term" value="F:monoatomic ion channel activity"/>
    <property type="evidence" value="ECO:0007669"/>
    <property type="project" value="InterPro"/>
</dbReference>
<evidence type="ECO:0000256" key="7">
    <source>
        <dbReference type="ARBA" id="ARBA00023043"/>
    </source>
</evidence>
<sequence length="705" mass="81007">MELKQPAATNVMDQNQEPDSRIIMASKAGNVEALRRALGAEPGKVDTPDSNGMSPLFLAVKEGSLPCVKLLVSKHADVNMKARSPLVVTRELDESWALADYEWSLSPFLLACRLGHQSIIEFLFYNGADLCQTSVEDDLNCLSLAIMYSREETAKFIVTHTTYETLLFLMKTVSRDLTLGRYSERISTPMRQLIQYMPDVAGIVMDRCITLNENDDEVTCYLELLDDFYSPWARQNKDRTEVFDGDGNLLVHLEPRHTQNKNSQHPLALMQEQERHANLLTHPLSIKLIEHKWRILGSALNLASLFVYLIFLGFLTGYVLVNPPSFYVKFFNKTNIIWYYEPDKLLPDETYSEASKYFFGVNSTGILLTLVIVNIIKEIFQMYSQGRSYINYQSLLEWFIYVLTFFLVIPVSGVQYEEYTLREKWQWQCGALAIFLAWINLALYVRQTSTLGIYVIMFEDVLRSTIQFLAVILLFMIAFALAFNTLLLNQTDFHSFGDSFLRTFVMTTGELDFSRVFHSQNYLGTKNASPVEDFILTAVFSDVITSVTLVVFVITMPIIAMNLLVGVAVEDIHRIRQKATFYYMKLKVDRVISAENMALGTILGKYIIRWLPITVQYLKIQLSRRSKLTRFRTWFTSVVDFAELREGLRAVCKRNQEREELRAQKSSCSYKDQPDGGTNQTLLQKLCQMRDEINGLISQVEHRTD</sequence>
<evidence type="ECO:0000256" key="5">
    <source>
        <dbReference type="ARBA" id="ARBA00022737"/>
    </source>
</evidence>
<evidence type="ECO:0000313" key="15">
    <source>
        <dbReference type="Proteomes" id="UP000007110"/>
    </source>
</evidence>
<evidence type="ECO:0000256" key="9">
    <source>
        <dbReference type="ARBA" id="ARBA00023136"/>
    </source>
</evidence>
<dbReference type="InParanoid" id="A0A7M7PIM7"/>
<feature type="transmembrane region" description="Helical" evidence="12">
    <location>
        <begin position="395"/>
        <end position="413"/>
    </location>
</feature>
<dbReference type="RefSeq" id="XP_011668667.2">
    <property type="nucleotide sequence ID" value="XM_011670365.2"/>
</dbReference>
<feature type="repeat" description="ANK" evidence="11">
    <location>
        <begin position="51"/>
        <end position="83"/>
    </location>
</feature>
<dbReference type="GO" id="GO:0022857">
    <property type="term" value="F:transmembrane transporter activity"/>
    <property type="evidence" value="ECO:0000318"/>
    <property type="project" value="GO_Central"/>
</dbReference>
<dbReference type="EnsemblMetazoa" id="XM_030995012">
    <property type="protein sequence ID" value="XP_030850872"/>
    <property type="gene ID" value="LOC585524"/>
</dbReference>
<dbReference type="OrthoDB" id="1661883at2759"/>
<keyword evidence="10" id="KW-0407">Ion channel</keyword>
<dbReference type="PROSITE" id="PS50088">
    <property type="entry name" value="ANK_REPEAT"/>
    <property type="match status" value="1"/>
</dbReference>
<evidence type="ECO:0000256" key="4">
    <source>
        <dbReference type="ARBA" id="ARBA00022692"/>
    </source>
</evidence>
<dbReference type="PROSITE" id="PS50297">
    <property type="entry name" value="ANK_REP_REGION"/>
    <property type="match status" value="1"/>
</dbReference>
<feature type="transmembrane region" description="Helical" evidence="12">
    <location>
        <begin position="543"/>
        <end position="569"/>
    </location>
</feature>
<keyword evidence="3" id="KW-0716">Sensory transduction</keyword>
<dbReference type="OMA" id="GSHEIRQ"/>
<evidence type="ECO:0000256" key="6">
    <source>
        <dbReference type="ARBA" id="ARBA00022989"/>
    </source>
</evidence>
<reference evidence="14" key="2">
    <citation type="submission" date="2021-01" db="UniProtKB">
        <authorList>
            <consortium name="EnsemblMetazoa"/>
        </authorList>
    </citation>
    <scope>IDENTIFICATION</scope>
</reference>
<dbReference type="AlphaFoldDB" id="A0A7M7PIM7"/>
<evidence type="ECO:0000313" key="14">
    <source>
        <dbReference type="EnsemblMetazoa" id="XP_030850872"/>
    </source>
</evidence>
<dbReference type="PANTHER" id="PTHR47143:SF3">
    <property type="entry name" value="PWWP DOMAIN-CONTAINING PROTEIN"/>
    <property type="match status" value="1"/>
</dbReference>